<feature type="transmembrane region" description="Helical" evidence="1">
    <location>
        <begin position="27"/>
        <end position="44"/>
    </location>
</feature>
<keyword evidence="1" id="KW-0472">Membrane</keyword>
<feature type="transmembrane region" description="Helical" evidence="1">
    <location>
        <begin position="56"/>
        <end position="74"/>
    </location>
</feature>
<gene>
    <name evidence="2" type="ORF">ACFO4L_01635</name>
</gene>
<comment type="caution">
    <text evidence="2">The sequence shown here is derived from an EMBL/GenBank/DDBJ whole genome shotgun (WGS) entry which is preliminary data.</text>
</comment>
<evidence type="ECO:0000256" key="1">
    <source>
        <dbReference type="SAM" id="Phobius"/>
    </source>
</evidence>
<reference evidence="3" key="1">
    <citation type="journal article" date="2019" name="Int. J. Syst. Evol. Microbiol.">
        <title>The Global Catalogue of Microorganisms (GCM) 10K type strain sequencing project: providing services to taxonomists for standard genome sequencing and annotation.</title>
        <authorList>
            <consortium name="The Broad Institute Genomics Platform"/>
            <consortium name="The Broad Institute Genome Sequencing Center for Infectious Disease"/>
            <person name="Wu L."/>
            <person name="Ma J."/>
        </authorList>
    </citation>
    <scope>NUCLEOTIDE SEQUENCE [LARGE SCALE GENOMIC DNA]</scope>
    <source>
        <strain evidence="3">JCM 12165</strain>
    </source>
</reference>
<keyword evidence="1" id="KW-0812">Transmembrane</keyword>
<keyword evidence="1" id="KW-1133">Transmembrane helix</keyword>
<dbReference type="EMBL" id="JBHSGK010000003">
    <property type="protein sequence ID" value="MFC4735274.1"/>
    <property type="molecule type" value="Genomic_DNA"/>
</dbReference>
<evidence type="ECO:0008006" key="4">
    <source>
        <dbReference type="Google" id="ProtNLM"/>
    </source>
</evidence>
<dbReference type="Proteomes" id="UP001595896">
    <property type="component" value="Unassembled WGS sequence"/>
</dbReference>
<accession>A0ABV9NTI6</accession>
<protein>
    <recommendedName>
        <fullName evidence="4">DUF3953 domain-containing protein</fullName>
    </recommendedName>
</protein>
<evidence type="ECO:0000313" key="2">
    <source>
        <dbReference type="EMBL" id="MFC4735274.1"/>
    </source>
</evidence>
<evidence type="ECO:0000313" key="3">
    <source>
        <dbReference type="Proteomes" id="UP001595896"/>
    </source>
</evidence>
<name>A0ABV9NTI6_9BACI</name>
<dbReference type="RefSeq" id="WP_377907897.1">
    <property type="nucleotide sequence ID" value="NZ_JBHSGK010000003.1"/>
</dbReference>
<sequence length="75" mass="8360">MQFRTIISIATGLFLLIYIVMDVPFTAGYFVLALLFTLLAAAPAQEGGRQLPYVRWLFGFFAAVWLMLGILNVMG</sequence>
<keyword evidence="3" id="KW-1185">Reference proteome</keyword>
<organism evidence="2 3">
    <name type="scientific">Bacillus daqingensis</name>
    <dbReference type="NCBI Taxonomy" id="872396"/>
    <lineage>
        <taxon>Bacteria</taxon>
        <taxon>Bacillati</taxon>
        <taxon>Bacillota</taxon>
        <taxon>Bacilli</taxon>
        <taxon>Bacillales</taxon>
        <taxon>Bacillaceae</taxon>
        <taxon>Bacillus</taxon>
    </lineage>
</organism>
<proteinExistence type="predicted"/>